<sequence length="860" mass="95586">MESEHNSNPPIWRKPINTVDAFARPTTVESRSVEPASELLLLDQENNPITTTKAFDQKESASAVGVVPNSQVDFEPGRFCRWGIQDGEKGLAHAKWVWFKQPRPLRDFKAFDKASRGLGGSLSLLSHTKGWFVGIIAAFLLSTTIATSTITQFAVTYPSRFNQDDSNGSAEAWSIGVSWGKDVPNYALMNEPAITRGVRRGINNLVTETIPFREPKCASANCRWPEFSTLAIGYEVTNVTHLIEADVNFHDGNPNITLPNGVHTEPGKSRARFTSASTFFLGSGPTLVHQHLQNSSILDYFAIYWDASNRIPWAVEVSYRWCIDTYHLELVDNVIQMNKSASQIPKLQALQKDRYGRYVPLELPGKHDVTWTIGELSTRTIATQLNESLSGYTVILAGEPIRGTSGSDIIAQATREVLQKLTKGNSTLEIQEAERAWWTAVEGMAVNVANSLTNTLLPDQSNVDGVSLDTEVYVQVRWEWLALLSVQVALSISLLICIIVESAKAEVEIMKGSTVPVLFAISAVDKARMDNGDIDLDSLRQMKHHQQQAHVNLHKVGQKWVLQNRLLSSQTILIIQYHNSSGGHQHVQVRVGRHHRMSSSSQLNAEQEQVLDIVRGFHEYFSSPPPFKEGERFALPHGLITVPFPPEMGGLKTESFDDMYERVGGLLAKQQESGPTGFKHQLAEPRADVWVSQNIAAVFVGWSASMDGRGEFIHTIHLCALHRQSGDILSDGNPWRISALVDMMHLSPEQPVPSVETGPVSEIIAPFQDFLKSIKARDWEAIPALLLPGAGATISKDGHAPETFMWPELIEHLQQEAQNEPAIEKRLFNCEARRCSDLGFVWAPSLLTIVDIMDEAAQRR</sequence>
<evidence type="ECO:0000313" key="1">
    <source>
        <dbReference type="EMBL" id="KAF5700470.1"/>
    </source>
</evidence>
<dbReference type="Pfam" id="PF11374">
    <property type="entry name" value="DUF3176"/>
    <property type="match status" value="1"/>
</dbReference>
<dbReference type="InterPro" id="IPR021514">
    <property type="entry name" value="DUF3176"/>
</dbReference>
<reference evidence="1 2" key="1">
    <citation type="submission" date="2020-05" db="EMBL/GenBank/DDBJ databases">
        <title>Identification and distribution of gene clusters putatively required for synthesis of sphingolipid metabolism inhibitors in phylogenetically diverse species of the filamentous fungus Fusarium.</title>
        <authorList>
            <person name="Kim H.-S."/>
            <person name="Busman M."/>
            <person name="Brown D.W."/>
            <person name="Divon H."/>
            <person name="Uhlig S."/>
            <person name="Proctor R.H."/>
        </authorList>
    </citation>
    <scope>NUCLEOTIDE SEQUENCE [LARGE SCALE GENOMIC DNA]</scope>
    <source>
        <strain evidence="1 2">NRRL 66235</strain>
    </source>
</reference>
<keyword evidence="2" id="KW-1185">Reference proteome</keyword>
<dbReference type="OrthoDB" id="5376804at2759"/>
<gene>
    <name evidence="1" type="ORF">FMUND_14328</name>
</gene>
<dbReference type="PANTHER" id="PTHR35394:SF5">
    <property type="entry name" value="DUF3176 DOMAIN-CONTAINING PROTEIN"/>
    <property type="match status" value="1"/>
</dbReference>
<comment type="caution">
    <text evidence="1">The sequence shown here is derived from an EMBL/GenBank/DDBJ whole genome shotgun (WGS) entry which is preliminary data.</text>
</comment>
<evidence type="ECO:0000313" key="2">
    <source>
        <dbReference type="Proteomes" id="UP000544331"/>
    </source>
</evidence>
<dbReference type="EMBL" id="JAAOAN010000729">
    <property type="protein sequence ID" value="KAF5700470.1"/>
    <property type="molecule type" value="Genomic_DNA"/>
</dbReference>
<dbReference type="Proteomes" id="UP000544331">
    <property type="component" value="Unassembled WGS sequence"/>
</dbReference>
<dbReference type="AlphaFoldDB" id="A0A8H6D232"/>
<proteinExistence type="predicted"/>
<organism evidence="1 2">
    <name type="scientific">Fusarium mundagurra</name>
    <dbReference type="NCBI Taxonomy" id="1567541"/>
    <lineage>
        <taxon>Eukaryota</taxon>
        <taxon>Fungi</taxon>
        <taxon>Dikarya</taxon>
        <taxon>Ascomycota</taxon>
        <taxon>Pezizomycotina</taxon>
        <taxon>Sordariomycetes</taxon>
        <taxon>Hypocreomycetidae</taxon>
        <taxon>Hypocreales</taxon>
        <taxon>Nectriaceae</taxon>
        <taxon>Fusarium</taxon>
        <taxon>Fusarium fujikuroi species complex</taxon>
    </lineage>
</organism>
<protein>
    <submittedName>
        <fullName evidence="1">Uncharacterized protein</fullName>
    </submittedName>
</protein>
<accession>A0A8H6D232</accession>
<dbReference type="PANTHER" id="PTHR35394">
    <property type="entry name" value="DUF3176 DOMAIN-CONTAINING PROTEIN"/>
    <property type="match status" value="1"/>
</dbReference>
<name>A0A8H6D232_9HYPO</name>